<evidence type="ECO:0000259" key="5">
    <source>
        <dbReference type="Pfam" id="PF04542"/>
    </source>
</evidence>
<comment type="similarity">
    <text evidence="1">Belongs to the sigma-70 factor family. ECF subfamily.</text>
</comment>
<dbReference type="InterPro" id="IPR036388">
    <property type="entry name" value="WH-like_DNA-bd_sf"/>
</dbReference>
<reference evidence="7 8" key="1">
    <citation type="submission" date="2021-04" db="EMBL/GenBank/DDBJ databases">
        <title>Genomics, taxonomy and metabolism of representatives of sulfur bacteria of the genus Thiothrix: Thiothrix fructosivorans QT, Thiothrix unzii A1T and three new species, Thiothrix subterranea sp. nov., Thiothrix litoralis sp. nov. and 'Candidatus Thiothrix anitrata' sp. nov.</title>
        <authorList>
            <person name="Ravin N.V."/>
            <person name="Smolyakov D."/>
            <person name="Rudenko T.S."/>
            <person name="Mardanov A.V."/>
            <person name="Beletsky A.V."/>
            <person name="Markov N.D."/>
            <person name="Fomenkov A.I."/>
            <person name="Roberts R.J."/>
            <person name="Karnachuk O.V."/>
            <person name="Novikov A."/>
            <person name="Grabovich M.Y."/>
        </authorList>
    </citation>
    <scope>NUCLEOTIDE SEQUENCE [LARGE SCALE GENOMIC DNA]</scope>
    <source>
        <strain evidence="7 8">AS</strain>
    </source>
</reference>
<dbReference type="PANTHER" id="PTHR43133">
    <property type="entry name" value="RNA POLYMERASE ECF-TYPE SIGMA FACTO"/>
    <property type="match status" value="1"/>
</dbReference>
<dbReference type="RefSeq" id="WP_210222029.1">
    <property type="nucleotide sequence ID" value="NZ_CP072801.1"/>
</dbReference>
<dbReference type="InterPro" id="IPR007627">
    <property type="entry name" value="RNA_pol_sigma70_r2"/>
</dbReference>
<keyword evidence="2" id="KW-0805">Transcription regulation</keyword>
<organism evidence="7 8">
    <name type="scientific">Thiothrix litoralis</name>
    <dbReference type="NCBI Taxonomy" id="2891210"/>
    <lineage>
        <taxon>Bacteria</taxon>
        <taxon>Pseudomonadati</taxon>
        <taxon>Pseudomonadota</taxon>
        <taxon>Gammaproteobacteria</taxon>
        <taxon>Thiotrichales</taxon>
        <taxon>Thiotrichaceae</taxon>
        <taxon>Thiothrix</taxon>
    </lineage>
</organism>
<dbReference type="Gene3D" id="1.10.10.10">
    <property type="entry name" value="Winged helix-like DNA-binding domain superfamily/Winged helix DNA-binding domain"/>
    <property type="match status" value="1"/>
</dbReference>
<dbReference type="PANTHER" id="PTHR43133:SF62">
    <property type="entry name" value="RNA POLYMERASE SIGMA FACTOR SIGZ"/>
    <property type="match status" value="1"/>
</dbReference>
<evidence type="ECO:0000256" key="1">
    <source>
        <dbReference type="ARBA" id="ARBA00010641"/>
    </source>
</evidence>
<evidence type="ECO:0000256" key="4">
    <source>
        <dbReference type="ARBA" id="ARBA00023163"/>
    </source>
</evidence>
<keyword evidence="3" id="KW-0731">Sigma factor</keyword>
<protein>
    <submittedName>
        <fullName evidence="7">Sigma-70 family RNA polymerase sigma factor</fullName>
    </submittedName>
</protein>
<dbReference type="SUPFAM" id="SSF88946">
    <property type="entry name" value="Sigma2 domain of RNA polymerase sigma factors"/>
    <property type="match status" value="1"/>
</dbReference>
<dbReference type="Pfam" id="PF04542">
    <property type="entry name" value="Sigma70_r2"/>
    <property type="match status" value="1"/>
</dbReference>
<dbReference type="InterPro" id="IPR013249">
    <property type="entry name" value="RNA_pol_sigma70_r4_t2"/>
</dbReference>
<dbReference type="InterPro" id="IPR014284">
    <property type="entry name" value="RNA_pol_sigma-70_dom"/>
</dbReference>
<keyword evidence="8" id="KW-1185">Reference proteome</keyword>
<dbReference type="SUPFAM" id="SSF88659">
    <property type="entry name" value="Sigma3 and sigma4 domains of RNA polymerase sigma factors"/>
    <property type="match status" value="1"/>
</dbReference>
<dbReference type="Pfam" id="PF08281">
    <property type="entry name" value="Sigma70_r4_2"/>
    <property type="match status" value="1"/>
</dbReference>
<feature type="domain" description="RNA polymerase sigma factor 70 region 4 type 2" evidence="6">
    <location>
        <begin position="125"/>
        <end position="177"/>
    </location>
</feature>
<sequence>MEPHSLNELLIRSGREDAAAFRQLYAATSPRLFAVCKRLLRDEALAEDVLQEGFIKIWNHAATFSANKASAMTWMTTIVRNQALDKLRQANSRPESSGEVAYETLEFASLEPGPDALHQWGEDAQRLWHCLETLKPEQRECLLQAFYHGQTHDELARNLVKPLGTVKAWIRRGLEQLKGCLQ</sequence>
<evidence type="ECO:0000256" key="2">
    <source>
        <dbReference type="ARBA" id="ARBA00023015"/>
    </source>
</evidence>
<dbReference type="InterPro" id="IPR039425">
    <property type="entry name" value="RNA_pol_sigma-70-like"/>
</dbReference>
<accession>A0ABX7WXH4</accession>
<gene>
    <name evidence="7" type="ORF">J9253_16730</name>
</gene>
<evidence type="ECO:0000256" key="3">
    <source>
        <dbReference type="ARBA" id="ARBA00023082"/>
    </source>
</evidence>
<name>A0ABX7WXH4_9GAMM</name>
<dbReference type="Proteomes" id="UP000672039">
    <property type="component" value="Chromosome"/>
</dbReference>
<dbReference type="Gene3D" id="1.10.1740.10">
    <property type="match status" value="1"/>
</dbReference>
<dbReference type="InterPro" id="IPR013324">
    <property type="entry name" value="RNA_pol_sigma_r3/r4-like"/>
</dbReference>
<dbReference type="InterPro" id="IPR013325">
    <property type="entry name" value="RNA_pol_sigma_r2"/>
</dbReference>
<dbReference type="EMBL" id="CP072801">
    <property type="protein sequence ID" value="QTR45630.1"/>
    <property type="molecule type" value="Genomic_DNA"/>
</dbReference>
<evidence type="ECO:0000313" key="8">
    <source>
        <dbReference type="Proteomes" id="UP000672039"/>
    </source>
</evidence>
<proteinExistence type="inferred from homology"/>
<evidence type="ECO:0000259" key="6">
    <source>
        <dbReference type="Pfam" id="PF08281"/>
    </source>
</evidence>
<evidence type="ECO:0000313" key="7">
    <source>
        <dbReference type="EMBL" id="QTR45630.1"/>
    </source>
</evidence>
<keyword evidence="4" id="KW-0804">Transcription</keyword>
<feature type="domain" description="RNA polymerase sigma-70 region 2" evidence="5">
    <location>
        <begin position="24"/>
        <end position="91"/>
    </location>
</feature>
<dbReference type="NCBIfam" id="TIGR02937">
    <property type="entry name" value="sigma70-ECF"/>
    <property type="match status" value="1"/>
</dbReference>